<evidence type="ECO:0000313" key="1">
    <source>
        <dbReference type="EMBL" id="SVA19653.1"/>
    </source>
</evidence>
<reference evidence="1" key="1">
    <citation type="submission" date="2018-05" db="EMBL/GenBank/DDBJ databases">
        <authorList>
            <person name="Lanie J.A."/>
            <person name="Ng W.-L."/>
            <person name="Kazmierczak K.M."/>
            <person name="Andrzejewski T.M."/>
            <person name="Davidsen T.M."/>
            <person name="Wayne K.J."/>
            <person name="Tettelin H."/>
            <person name="Glass J.I."/>
            <person name="Rusch D."/>
            <person name="Podicherti R."/>
            <person name="Tsui H.-C.T."/>
            <person name="Winkler M.E."/>
        </authorList>
    </citation>
    <scope>NUCLEOTIDE SEQUENCE</scope>
</reference>
<gene>
    <name evidence="1" type="ORF">METZ01_LOCUS72507</name>
</gene>
<name>A0A381TZN5_9ZZZZ</name>
<dbReference type="AlphaFoldDB" id="A0A381TZN5"/>
<accession>A0A381TZN5</accession>
<sequence>MTLSEASLKFNNDVHDDYIESSFEQDTSYEKKCLHMVMIRGKDDNWEAQCYTEPDDVDNQDELYYKSHKNYKDMVNKFGKWLKKYTKGKWDLRKLPDEQGLEDMLKEWSEKKKKNV</sequence>
<organism evidence="1">
    <name type="scientific">marine metagenome</name>
    <dbReference type="NCBI Taxonomy" id="408172"/>
    <lineage>
        <taxon>unclassified sequences</taxon>
        <taxon>metagenomes</taxon>
        <taxon>ecological metagenomes</taxon>
    </lineage>
</organism>
<dbReference type="EMBL" id="UINC01005183">
    <property type="protein sequence ID" value="SVA19653.1"/>
    <property type="molecule type" value="Genomic_DNA"/>
</dbReference>
<protein>
    <submittedName>
        <fullName evidence="1">Uncharacterized protein</fullName>
    </submittedName>
</protein>
<proteinExistence type="predicted"/>